<protein>
    <submittedName>
        <fullName evidence="1">Protein kinase domain-containing protein</fullName>
    </submittedName>
</protein>
<accession>A0ACB8MSX1</accession>
<reference evidence="2" key="1">
    <citation type="journal article" date="2023" name="Hortic. Res.">
        <title>A chromosome-level phased genome enabling allele-level studies in sweet orange: a case study on citrus Huanglongbing tolerance.</title>
        <authorList>
            <person name="Wu B."/>
            <person name="Yu Q."/>
            <person name="Deng Z."/>
            <person name="Duan Y."/>
            <person name="Luo F."/>
            <person name="Gmitter F. Jr."/>
        </authorList>
    </citation>
    <scope>NUCLEOTIDE SEQUENCE [LARGE SCALE GENOMIC DNA]</scope>
    <source>
        <strain evidence="2">cv. Valencia</strain>
    </source>
</reference>
<gene>
    <name evidence="1" type="ORF">KPL71_010980</name>
</gene>
<evidence type="ECO:0000313" key="1">
    <source>
        <dbReference type="EMBL" id="KAH9788775.1"/>
    </source>
</evidence>
<comment type="caution">
    <text evidence="1">The sequence shown here is derived from an EMBL/GenBank/DDBJ whole genome shotgun (WGS) entry which is preliminary data.</text>
</comment>
<dbReference type="EMBL" id="CM039172">
    <property type="protein sequence ID" value="KAH9788775.1"/>
    <property type="molecule type" value="Genomic_DNA"/>
</dbReference>
<proteinExistence type="predicted"/>
<keyword evidence="1" id="KW-0808">Transferase</keyword>
<name>A0ACB8MSX1_CITSI</name>
<dbReference type="Proteomes" id="UP000829398">
    <property type="component" value="Chromosome 3"/>
</dbReference>
<sequence length="395" mass="45166">MKCFHYFKEKKLRRREERSAPELKEPRKSEDYSGAESDRFVKSSCSASVTSPRGIPELYEEKAHNLRVFSYSEMRQATNDFSRMLKIGEGGFGSVYKGSIKPAAGDGTSEATVVAIKKLNRDGLQGHKQWVAEVQFLGVLEHPNLVKLIGYCAVDGERGIQRLLVYEFMLNRSLEDHLFNRAFPPLPWKTRLHIILGAAEGLAYLHEGLEVQVVGTFGYAAPDYIETGHLTAKSDVWSFGVVLYEMLTGRRSLERNRPKTEQRLLEWVQQYPSDSKKFGLIMDPRLEKEYSINEARKIGRLADNCLSKSSKDRPKMSQVVERLKQIVQVSNEGDSFDKTFEEICEEDPVEAQTKQKQHEPSEAWKRRMAHLAKLGEHVEGASRRRLLIMQRAKVV</sequence>
<keyword evidence="1" id="KW-0418">Kinase</keyword>
<keyword evidence="2" id="KW-1185">Reference proteome</keyword>
<evidence type="ECO:0000313" key="2">
    <source>
        <dbReference type="Proteomes" id="UP000829398"/>
    </source>
</evidence>
<organism evidence="1 2">
    <name type="scientific">Citrus sinensis</name>
    <name type="common">Sweet orange</name>
    <name type="synonym">Citrus aurantium var. sinensis</name>
    <dbReference type="NCBI Taxonomy" id="2711"/>
    <lineage>
        <taxon>Eukaryota</taxon>
        <taxon>Viridiplantae</taxon>
        <taxon>Streptophyta</taxon>
        <taxon>Embryophyta</taxon>
        <taxon>Tracheophyta</taxon>
        <taxon>Spermatophyta</taxon>
        <taxon>Magnoliopsida</taxon>
        <taxon>eudicotyledons</taxon>
        <taxon>Gunneridae</taxon>
        <taxon>Pentapetalae</taxon>
        <taxon>rosids</taxon>
        <taxon>malvids</taxon>
        <taxon>Sapindales</taxon>
        <taxon>Rutaceae</taxon>
        <taxon>Aurantioideae</taxon>
        <taxon>Citrus</taxon>
    </lineage>
</organism>